<feature type="compositionally biased region" description="Low complexity" evidence="3">
    <location>
        <begin position="311"/>
        <end position="332"/>
    </location>
</feature>
<evidence type="ECO:0000313" key="7">
    <source>
        <dbReference type="Proteomes" id="UP000826462"/>
    </source>
</evidence>
<evidence type="ECO:0000313" key="6">
    <source>
        <dbReference type="EMBL" id="QYD70321.1"/>
    </source>
</evidence>
<dbReference type="PRINTS" id="PR00038">
    <property type="entry name" value="HTHLUXR"/>
</dbReference>
<sequence>MRFSLLNSDAERREGLKALLRQIDRKARFNEAQDWRQADRVLRRHPPELLVIDWQDWMTIRDARGLFADHPHVPVAVLVDDTSPDCVRDLVETGVLGVIPRSTDPRLIVRALELVLLGGYYIPPGALAIVSPALPSVQTPPPDPSDEVAAALAEAMLPPLSDDVPRRLELVPSPARRTRFAGGLSPRQEQIMRCVHMGSTNKMIARALGISEGTVKIHLASIFQQLGAPNRAAAVAIYNGWLNAQLEVLRTSEESAERPVRGQPGIVPLRRRARRKFKYPLPANDTATPLPMAAEATEPFADPIGKPRDSAAPAPEAAGSPAAPPETGAEAAGEARHEADLSEPERTPKSEATDAPRDDWHGIRSHVSPPNE</sequence>
<proteinExistence type="predicted"/>
<name>A0ABX8UNY6_9BURK</name>
<dbReference type="CDD" id="cd06170">
    <property type="entry name" value="LuxR_C_like"/>
    <property type="match status" value="1"/>
</dbReference>
<protein>
    <submittedName>
        <fullName evidence="6">LuxR C-terminal-related transcriptional regulator</fullName>
    </submittedName>
</protein>
<dbReference type="Proteomes" id="UP000826462">
    <property type="component" value="Chromosome 1"/>
</dbReference>
<reference evidence="6 7" key="1">
    <citation type="submission" date="2021-07" db="EMBL/GenBank/DDBJ databases">
        <title>Paraburkholderia edwinii protects Aspergillus sp. from phenazines by acting as a toxin sponge.</title>
        <authorList>
            <person name="Dahlstrom K.M."/>
            <person name="Newman D.K."/>
        </authorList>
    </citation>
    <scope>NUCLEOTIDE SEQUENCE [LARGE SCALE GENOMIC DNA]</scope>
    <source>
        <strain evidence="6 7">Pe01</strain>
    </source>
</reference>
<gene>
    <name evidence="6" type="ORF">KZJ38_08505</name>
</gene>
<dbReference type="InterPro" id="IPR011006">
    <property type="entry name" value="CheY-like_superfamily"/>
</dbReference>
<dbReference type="InterPro" id="IPR039420">
    <property type="entry name" value="WalR-like"/>
</dbReference>
<dbReference type="PROSITE" id="PS50043">
    <property type="entry name" value="HTH_LUXR_2"/>
    <property type="match status" value="1"/>
</dbReference>
<keyword evidence="1" id="KW-0238">DNA-binding</keyword>
<dbReference type="SUPFAM" id="SSF52172">
    <property type="entry name" value="CheY-like"/>
    <property type="match status" value="1"/>
</dbReference>
<dbReference type="InterPro" id="IPR000792">
    <property type="entry name" value="Tscrpt_reg_LuxR_C"/>
</dbReference>
<dbReference type="SMART" id="SM00421">
    <property type="entry name" value="HTH_LUXR"/>
    <property type="match status" value="1"/>
</dbReference>
<dbReference type="PANTHER" id="PTHR43214:SF42">
    <property type="entry name" value="TRANSCRIPTIONAL REGULATORY PROTEIN DESR"/>
    <property type="match status" value="1"/>
</dbReference>
<keyword evidence="2" id="KW-0597">Phosphoprotein</keyword>
<feature type="compositionally biased region" description="Basic and acidic residues" evidence="3">
    <location>
        <begin position="333"/>
        <end position="362"/>
    </location>
</feature>
<dbReference type="InterPro" id="IPR036388">
    <property type="entry name" value="WH-like_DNA-bd_sf"/>
</dbReference>
<dbReference type="Gene3D" id="1.10.10.10">
    <property type="entry name" value="Winged helix-like DNA-binding domain superfamily/Winged helix DNA-binding domain"/>
    <property type="match status" value="1"/>
</dbReference>
<evidence type="ECO:0000259" key="5">
    <source>
        <dbReference type="PROSITE" id="PS50110"/>
    </source>
</evidence>
<dbReference type="InterPro" id="IPR001789">
    <property type="entry name" value="Sig_transdc_resp-reg_receiver"/>
</dbReference>
<evidence type="ECO:0000256" key="3">
    <source>
        <dbReference type="SAM" id="MobiDB-lite"/>
    </source>
</evidence>
<feature type="domain" description="HTH luxR-type" evidence="4">
    <location>
        <begin position="177"/>
        <end position="242"/>
    </location>
</feature>
<keyword evidence="7" id="KW-1185">Reference proteome</keyword>
<dbReference type="Pfam" id="PF00196">
    <property type="entry name" value="GerE"/>
    <property type="match status" value="1"/>
</dbReference>
<dbReference type="EMBL" id="CP080095">
    <property type="protein sequence ID" value="QYD70321.1"/>
    <property type="molecule type" value="Genomic_DNA"/>
</dbReference>
<feature type="domain" description="Response regulatory" evidence="5">
    <location>
        <begin position="2"/>
        <end position="116"/>
    </location>
</feature>
<evidence type="ECO:0000259" key="4">
    <source>
        <dbReference type="PROSITE" id="PS50043"/>
    </source>
</evidence>
<evidence type="ECO:0000256" key="2">
    <source>
        <dbReference type="PROSITE-ProRule" id="PRU00169"/>
    </source>
</evidence>
<dbReference type="InterPro" id="IPR016032">
    <property type="entry name" value="Sig_transdc_resp-reg_C-effctor"/>
</dbReference>
<evidence type="ECO:0000256" key="1">
    <source>
        <dbReference type="ARBA" id="ARBA00023125"/>
    </source>
</evidence>
<feature type="region of interest" description="Disordered" evidence="3">
    <location>
        <begin position="299"/>
        <end position="372"/>
    </location>
</feature>
<dbReference type="PROSITE" id="PS50110">
    <property type="entry name" value="RESPONSE_REGULATORY"/>
    <property type="match status" value="1"/>
</dbReference>
<dbReference type="Gene3D" id="3.40.50.2300">
    <property type="match status" value="1"/>
</dbReference>
<accession>A0ABX8UNY6</accession>
<dbReference type="SUPFAM" id="SSF46894">
    <property type="entry name" value="C-terminal effector domain of the bipartite response regulators"/>
    <property type="match status" value="1"/>
</dbReference>
<dbReference type="PANTHER" id="PTHR43214">
    <property type="entry name" value="TWO-COMPONENT RESPONSE REGULATOR"/>
    <property type="match status" value="1"/>
</dbReference>
<organism evidence="6 7">
    <name type="scientific">Paraburkholderia edwinii</name>
    <dbReference type="NCBI Taxonomy" id="2861782"/>
    <lineage>
        <taxon>Bacteria</taxon>
        <taxon>Pseudomonadati</taxon>
        <taxon>Pseudomonadota</taxon>
        <taxon>Betaproteobacteria</taxon>
        <taxon>Burkholderiales</taxon>
        <taxon>Burkholderiaceae</taxon>
        <taxon>Paraburkholderia</taxon>
    </lineage>
</organism>
<feature type="modified residue" description="4-aspartylphosphate" evidence="2">
    <location>
        <position position="53"/>
    </location>
</feature>